<name>A0A5B7JCE6_PORTR</name>
<comment type="caution">
    <text evidence="2">The sequence shown here is derived from an EMBL/GenBank/DDBJ whole genome shotgun (WGS) entry which is preliminary data.</text>
</comment>
<evidence type="ECO:0000313" key="3">
    <source>
        <dbReference type="Proteomes" id="UP000324222"/>
    </source>
</evidence>
<dbReference type="AlphaFoldDB" id="A0A5B7JCE6"/>
<dbReference type="Proteomes" id="UP000324222">
    <property type="component" value="Unassembled WGS sequence"/>
</dbReference>
<evidence type="ECO:0000256" key="1">
    <source>
        <dbReference type="SAM" id="MobiDB-lite"/>
    </source>
</evidence>
<accession>A0A5B7JCE6</accession>
<feature type="region of interest" description="Disordered" evidence="1">
    <location>
        <begin position="93"/>
        <end position="124"/>
    </location>
</feature>
<dbReference type="EMBL" id="VSRR010083034">
    <property type="protein sequence ID" value="MPC90044.1"/>
    <property type="molecule type" value="Genomic_DNA"/>
</dbReference>
<organism evidence="2 3">
    <name type="scientific">Portunus trituberculatus</name>
    <name type="common">Swimming crab</name>
    <name type="synonym">Neptunus trituberculatus</name>
    <dbReference type="NCBI Taxonomy" id="210409"/>
    <lineage>
        <taxon>Eukaryota</taxon>
        <taxon>Metazoa</taxon>
        <taxon>Ecdysozoa</taxon>
        <taxon>Arthropoda</taxon>
        <taxon>Crustacea</taxon>
        <taxon>Multicrustacea</taxon>
        <taxon>Malacostraca</taxon>
        <taxon>Eumalacostraca</taxon>
        <taxon>Eucarida</taxon>
        <taxon>Decapoda</taxon>
        <taxon>Pleocyemata</taxon>
        <taxon>Brachyura</taxon>
        <taxon>Eubrachyura</taxon>
        <taxon>Portunoidea</taxon>
        <taxon>Portunidae</taxon>
        <taxon>Portuninae</taxon>
        <taxon>Portunus</taxon>
    </lineage>
</organism>
<evidence type="ECO:0000313" key="2">
    <source>
        <dbReference type="EMBL" id="MPC90044.1"/>
    </source>
</evidence>
<keyword evidence="3" id="KW-1185">Reference proteome</keyword>
<reference evidence="2 3" key="1">
    <citation type="submission" date="2019-05" db="EMBL/GenBank/DDBJ databases">
        <title>Another draft genome of Portunus trituberculatus and its Hox gene families provides insights of decapod evolution.</title>
        <authorList>
            <person name="Jeong J.-H."/>
            <person name="Song I."/>
            <person name="Kim S."/>
            <person name="Choi T."/>
            <person name="Kim D."/>
            <person name="Ryu S."/>
            <person name="Kim W."/>
        </authorList>
    </citation>
    <scope>NUCLEOTIDE SEQUENCE [LARGE SCALE GENOMIC DNA]</scope>
    <source>
        <tissue evidence="2">Muscle</tissue>
    </source>
</reference>
<proteinExistence type="predicted"/>
<protein>
    <submittedName>
        <fullName evidence="2">Uncharacterized protein</fullName>
    </submittedName>
</protein>
<gene>
    <name evidence="2" type="ORF">E2C01_085011</name>
</gene>
<sequence>MKLRPDCTNAIRSASVITFGTGDSSSTSSLAANFCCCSTKSSVLRSSVWDWTSSAMLSTLMASSPSADKRAELASSTISWCRSSWWGIGVEKSETEAANTSTRSARDRGGEPANHSEAAGFGPSHGKFKPRKFAKTDVVVRYADFLV</sequence>